<keyword evidence="1" id="KW-0812">Transmembrane</keyword>
<dbReference type="PANTHER" id="PTHR37299">
    <property type="entry name" value="TRANSCRIPTIONAL REGULATOR-RELATED"/>
    <property type="match status" value="1"/>
</dbReference>
<keyword evidence="4" id="KW-1185">Reference proteome</keyword>
<keyword evidence="1" id="KW-1133">Transmembrane helix</keyword>
<keyword evidence="1" id="KW-0472">Membrane</keyword>
<dbReference type="Proteomes" id="UP000321456">
    <property type="component" value="Unassembled WGS sequence"/>
</dbReference>
<evidence type="ECO:0000256" key="1">
    <source>
        <dbReference type="SAM" id="Phobius"/>
    </source>
</evidence>
<sequence length="259" mass="30715">MGYCYICIAPFFRVGMWTIQSEKRFYILSIALLVVIFIITLIQNVIRYSGHSSYSIWVSIVYLLVSVLLFIPFLILILRTQKEVKKHYAKWFWPMNLILASIALFVFYVFSNIVLHAFGYFDFFIDAEYARYYFGREALYHLLLIFGSALYVFSLKPKTQTIEVYKGRKKVTIGLDLVQWVEADGHYLNFYTDTDMFIKRERLSVLAKMLESDFIRIHRKFVVNKTQIKSKEKDKRDEYLILNSGKKLKIGQSFKPITW</sequence>
<dbReference type="SMART" id="SM00850">
    <property type="entry name" value="LytTR"/>
    <property type="match status" value="1"/>
</dbReference>
<feature type="transmembrane region" description="Helical" evidence="1">
    <location>
        <begin position="138"/>
        <end position="155"/>
    </location>
</feature>
<feature type="domain" description="HTH LytTR-type" evidence="2">
    <location>
        <begin position="162"/>
        <end position="250"/>
    </location>
</feature>
<evidence type="ECO:0000313" key="3">
    <source>
        <dbReference type="EMBL" id="TXN35680.1"/>
    </source>
</evidence>
<reference evidence="3 4" key="1">
    <citation type="submission" date="2019-08" db="EMBL/GenBank/DDBJ databases">
        <title>Professor.</title>
        <authorList>
            <person name="Park J.S."/>
        </authorList>
    </citation>
    <scope>NUCLEOTIDE SEQUENCE [LARGE SCALE GENOMIC DNA]</scope>
    <source>
        <strain evidence="3 4">176CP5-101</strain>
    </source>
</reference>
<dbReference type="InterPro" id="IPR046947">
    <property type="entry name" value="LytR-like"/>
</dbReference>
<dbReference type="EMBL" id="VRUR01000002">
    <property type="protein sequence ID" value="TXN35680.1"/>
    <property type="molecule type" value="Genomic_DNA"/>
</dbReference>
<feature type="transmembrane region" description="Helical" evidence="1">
    <location>
        <begin position="97"/>
        <end position="118"/>
    </location>
</feature>
<gene>
    <name evidence="3" type="ORF">FVB32_13975</name>
</gene>
<evidence type="ECO:0000259" key="2">
    <source>
        <dbReference type="PROSITE" id="PS50930"/>
    </source>
</evidence>
<name>A0A5C8V262_9FLAO</name>
<dbReference type="Pfam" id="PF04397">
    <property type="entry name" value="LytTR"/>
    <property type="match status" value="1"/>
</dbReference>
<dbReference type="InterPro" id="IPR007492">
    <property type="entry name" value="LytTR_DNA-bd_dom"/>
</dbReference>
<protein>
    <submittedName>
        <fullName evidence="3">LytTR family transcriptional regulator</fullName>
    </submittedName>
</protein>
<dbReference type="GO" id="GO:0003677">
    <property type="term" value="F:DNA binding"/>
    <property type="evidence" value="ECO:0007669"/>
    <property type="project" value="InterPro"/>
</dbReference>
<organism evidence="3 4">
    <name type="scientific">Flagellimonas hymeniacidonis</name>
    <dbReference type="NCBI Taxonomy" id="2603628"/>
    <lineage>
        <taxon>Bacteria</taxon>
        <taxon>Pseudomonadati</taxon>
        <taxon>Bacteroidota</taxon>
        <taxon>Flavobacteriia</taxon>
        <taxon>Flavobacteriales</taxon>
        <taxon>Flavobacteriaceae</taxon>
        <taxon>Flagellimonas</taxon>
    </lineage>
</organism>
<dbReference type="Gene3D" id="2.40.50.1020">
    <property type="entry name" value="LytTr DNA-binding domain"/>
    <property type="match status" value="1"/>
</dbReference>
<evidence type="ECO:0000313" key="4">
    <source>
        <dbReference type="Proteomes" id="UP000321456"/>
    </source>
</evidence>
<dbReference type="GO" id="GO:0000156">
    <property type="term" value="F:phosphorelay response regulator activity"/>
    <property type="evidence" value="ECO:0007669"/>
    <property type="project" value="InterPro"/>
</dbReference>
<accession>A0A5C8V262</accession>
<dbReference type="AlphaFoldDB" id="A0A5C8V262"/>
<feature type="transmembrane region" description="Helical" evidence="1">
    <location>
        <begin position="54"/>
        <end position="77"/>
    </location>
</feature>
<dbReference type="PANTHER" id="PTHR37299:SF1">
    <property type="entry name" value="STAGE 0 SPORULATION PROTEIN A HOMOLOG"/>
    <property type="match status" value="1"/>
</dbReference>
<feature type="transmembrane region" description="Helical" evidence="1">
    <location>
        <begin position="25"/>
        <end position="42"/>
    </location>
</feature>
<comment type="caution">
    <text evidence="3">The sequence shown here is derived from an EMBL/GenBank/DDBJ whole genome shotgun (WGS) entry which is preliminary data.</text>
</comment>
<dbReference type="PROSITE" id="PS50930">
    <property type="entry name" value="HTH_LYTTR"/>
    <property type="match status" value="1"/>
</dbReference>
<proteinExistence type="predicted"/>